<sequence>MPGSLRVRHLHRRPISALSAAAPLQEIAIAVVCFGGRVLIDRRRPGGVMGGLWEFPGGKLAPGESAAACVRREVAEEVGLAVRVIEHLATLDHAYATFSVRLQVFLCESESDEAQALACDAVAWVLPEQLGDYAFPEANAPLIPLVQRRLSCP</sequence>
<evidence type="ECO:0000259" key="14">
    <source>
        <dbReference type="PROSITE" id="PS51462"/>
    </source>
</evidence>
<evidence type="ECO:0000256" key="8">
    <source>
        <dbReference type="ARBA" id="ARBA00022842"/>
    </source>
</evidence>
<dbReference type="InterPro" id="IPR020084">
    <property type="entry name" value="NUDIX_hydrolase_CS"/>
</dbReference>
<dbReference type="Proteomes" id="UP000017396">
    <property type="component" value="Chromosome"/>
</dbReference>
<dbReference type="GO" id="GO:0044715">
    <property type="term" value="F:8-oxo-dGDP phosphatase activity"/>
    <property type="evidence" value="ECO:0007669"/>
    <property type="project" value="TreeGrafter"/>
</dbReference>
<dbReference type="AlphaFoldDB" id="U5QJZ4"/>
<evidence type="ECO:0000256" key="2">
    <source>
        <dbReference type="ARBA" id="ARBA00005582"/>
    </source>
</evidence>
<dbReference type="NCBIfam" id="TIGR00586">
    <property type="entry name" value="mutt"/>
    <property type="match status" value="1"/>
</dbReference>
<evidence type="ECO:0000313" key="15">
    <source>
        <dbReference type="EMBL" id="AGY57924.1"/>
    </source>
</evidence>
<keyword evidence="5 13" id="KW-0479">Metal-binding</keyword>
<evidence type="ECO:0000256" key="9">
    <source>
        <dbReference type="ARBA" id="ARBA00023204"/>
    </source>
</evidence>
<comment type="catalytic activity">
    <reaction evidence="10">
        <text>8-oxo-dGTP + H2O = 8-oxo-dGMP + diphosphate + H(+)</text>
        <dbReference type="Rhea" id="RHEA:31575"/>
        <dbReference type="ChEBI" id="CHEBI:15377"/>
        <dbReference type="ChEBI" id="CHEBI:15378"/>
        <dbReference type="ChEBI" id="CHEBI:33019"/>
        <dbReference type="ChEBI" id="CHEBI:63224"/>
        <dbReference type="ChEBI" id="CHEBI:77896"/>
        <dbReference type="EC" id="3.6.1.55"/>
    </reaction>
</comment>
<dbReference type="PATRIC" id="fig|1183438.3.peg.1652"/>
<dbReference type="InterPro" id="IPR029119">
    <property type="entry name" value="MutY_C"/>
</dbReference>
<dbReference type="SUPFAM" id="SSF55811">
    <property type="entry name" value="Nudix"/>
    <property type="match status" value="1"/>
</dbReference>
<dbReference type="InterPro" id="IPR000086">
    <property type="entry name" value="NUDIX_hydrolase_dom"/>
</dbReference>
<accession>U5QJZ4</accession>
<evidence type="ECO:0000256" key="1">
    <source>
        <dbReference type="ARBA" id="ARBA00001946"/>
    </source>
</evidence>
<dbReference type="InterPro" id="IPR003561">
    <property type="entry name" value="Mutator_MutT"/>
</dbReference>
<dbReference type="EMBL" id="CP003587">
    <property type="protein sequence ID" value="AGY57924.1"/>
    <property type="molecule type" value="Genomic_DNA"/>
</dbReference>
<evidence type="ECO:0000256" key="13">
    <source>
        <dbReference type="PIRSR" id="PIRSR603561-2"/>
    </source>
</evidence>
<keyword evidence="6" id="KW-0227">DNA damage</keyword>
<keyword evidence="8 13" id="KW-0460">Magnesium</keyword>
<evidence type="ECO:0000256" key="12">
    <source>
        <dbReference type="PIRSR" id="PIRSR603561-1"/>
    </source>
</evidence>
<feature type="binding site" evidence="12">
    <location>
        <begin position="54"/>
        <end position="57"/>
    </location>
    <ligand>
        <name>8-oxo-dGTP</name>
        <dbReference type="ChEBI" id="CHEBI:77896"/>
    </ligand>
</feature>
<dbReference type="PANTHER" id="PTHR47707">
    <property type="entry name" value="8-OXO-DGTP DIPHOSPHATASE"/>
    <property type="match status" value="1"/>
</dbReference>
<dbReference type="GO" id="GO:0044716">
    <property type="term" value="F:8-oxo-GDP phosphatase activity"/>
    <property type="evidence" value="ECO:0007669"/>
    <property type="project" value="TreeGrafter"/>
</dbReference>
<dbReference type="Pfam" id="PF14815">
    <property type="entry name" value="NUDIX_4"/>
    <property type="match status" value="1"/>
</dbReference>
<keyword evidence="16" id="KW-1185">Reference proteome</keyword>
<reference evidence="15 16" key="1">
    <citation type="journal article" date="2013" name="PLoS ONE">
        <title>Cultivation and Complete Genome Sequencing of Gloeobacter kilaueensis sp. nov., from a Lava Cave in Kilauea Caldera, Hawai'i.</title>
        <authorList>
            <person name="Saw J.H."/>
            <person name="Schatz M."/>
            <person name="Brown M.V."/>
            <person name="Kunkel D.D."/>
            <person name="Foster J.S."/>
            <person name="Shick H."/>
            <person name="Christensen S."/>
            <person name="Hou S."/>
            <person name="Wan X."/>
            <person name="Donachie S.P."/>
        </authorList>
    </citation>
    <scope>NUCLEOTIDE SEQUENCE [LARGE SCALE GENOMIC DNA]</scope>
    <source>
        <strain evidence="16">JS</strain>
    </source>
</reference>
<dbReference type="PRINTS" id="PR00502">
    <property type="entry name" value="NUDIXFAMILY"/>
</dbReference>
<feature type="binding site" evidence="12">
    <location>
        <position position="139"/>
    </location>
    <ligand>
        <name>8-oxo-dGTP</name>
        <dbReference type="ChEBI" id="CHEBI:77896"/>
    </ligand>
</feature>
<dbReference type="GO" id="GO:0006281">
    <property type="term" value="P:DNA repair"/>
    <property type="evidence" value="ECO:0007669"/>
    <property type="project" value="UniProtKB-KW"/>
</dbReference>
<comment type="similarity">
    <text evidence="2">Belongs to the Nudix hydrolase family.</text>
</comment>
<dbReference type="GO" id="GO:0035539">
    <property type="term" value="F:8-oxo-7,8-dihydrodeoxyguanosine triphosphate pyrophosphatase activity"/>
    <property type="evidence" value="ECO:0007669"/>
    <property type="project" value="UniProtKB-EC"/>
</dbReference>
<dbReference type="EC" id="3.6.1.55" evidence="11"/>
<feature type="binding site" evidence="13">
    <location>
        <position position="77"/>
    </location>
    <ligand>
        <name>Mg(2+)</name>
        <dbReference type="ChEBI" id="CHEBI:18420"/>
    </ligand>
</feature>
<dbReference type="Gene3D" id="3.90.79.10">
    <property type="entry name" value="Nucleoside Triphosphate Pyrophosphohydrolase"/>
    <property type="match status" value="1"/>
</dbReference>
<name>U5QJZ4_GLOK1</name>
<dbReference type="InterPro" id="IPR020476">
    <property type="entry name" value="Nudix_hydrolase"/>
</dbReference>
<gene>
    <name evidence="15" type="ORF">GKIL_1678</name>
</gene>
<evidence type="ECO:0000313" key="16">
    <source>
        <dbReference type="Proteomes" id="UP000017396"/>
    </source>
</evidence>
<keyword evidence="4" id="KW-0235">DNA replication</keyword>
<evidence type="ECO:0000256" key="5">
    <source>
        <dbReference type="ARBA" id="ARBA00022723"/>
    </source>
</evidence>
<dbReference type="GO" id="GO:0046872">
    <property type="term" value="F:metal ion binding"/>
    <property type="evidence" value="ECO:0007669"/>
    <property type="project" value="UniProtKB-KW"/>
</dbReference>
<dbReference type="PROSITE" id="PS00893">
    <property type="entry name" value="NUDIX_BOX"/>
    <property type="match status" value="1"/>
</dbReference>
<evidence type="ECO:0000256" key="7">
    <source>
        <dbReference type="ARBA" id="ARBA00022801"/>
    </source>
</evidence>
<evidence type="ECO:0000256" key="11">
    <source>
        <dbReference type="ARBA" id="ARBA00038905"/>
    </source>
</evidence>
<proteinExistence type="inferred from homology"/>
<keyword evidence="3" id="KW-0515">Mutator protein</keyword>
<dbReference type="GO" id="GO:0006260">
    <property type="term" value="P:DNA replication"/>
    <property type="evidence" value="ECO:0007669"/>
    <property type="project" value="UniProtKB-KW"/>
</dbReference>
<comment type="cofactor">
    <cofactor evidence="1 13">
        <name>Mg(2+)</name>
        <dbReference type="ChEBI" id="CHEBI:18420"/>
    </cofactor>
</comment>
<dbReference type="eggNOG" id="COG1051">
    <property type="taxonomic scope" value="Bacteria"/>
</dbReference>
<evidence type="ECO:0000256" key="3">
    <source>
        <dbReference type="ARBA" id="ARBA00022457"/>
    </source>
</evidence>
<dbReference type="HOGENOM" id="CLU_037162_19_3_3"/>
<feature type="binding site" evidence="12">
    <location>
        <position position="43"/>
    </location>
    <ligand>
        <name>8-oxo-dGTP</name>
        <dbReference type="ChEBI" id="CHEBI:77896"/>
    </ligand>
</feature>
<evidence type="ECO:0000256" key="4">
    <source>
        <dbReference type="ARBA" id="ARBA00022705"/>
    </source>
</evidence>
<evidence type="ECO:0000256" key="10">
    <source>
        <dbReference type="ARBA" id="ARBA00035861"/>
    </source>
</evidence>
<dbReference type="GO" id="GO:0008413">
    <property type="term" value="F:8-oxo-7,8-dihydroguanosine triphosphate pyrophosphatase activity"/>
    <property type="evidence" value="ECO:0007669"/>
    <property type="project" value="InterPro"/>
</dbReference>
<protein>
    <recommendedName>
        <fullName evidence="11">8-oxo-dGTP diphosphatase</fullName>
        <ecNumber evidence="11">3.6.1.55</ecNumber>
    </recommendedName>
</protein>
<feature type="domain" description="Nudix hydrolase" evidence="14">
    <location>
        <begin position="23"/>
        <end position="148"/>
    </location>
</feature>
<organism evidence="15 16">
    <name type="scientific">Gloeobacter kilaueensis (strain ATCC BAA-2537 / CCAP 1431/1 / ULC 316 / JS1)</name>
    <dbReference type="NCBI Taxonomy" id="1183438"/>
    <lineage>
        <taxon>Bacteria</taxon>
        <taxon>Bacillati</taxon>
        <taxon>Cyanobacteriota</taxon>
        <taxon>Cyanophyceae</taxon>
        <taxon>Gloeobacterales</taxon>
        <taxon>Gloeobacteraceae</taxon>
        <taxon>Gloeobacter</taxon>
    </lineage>
</organism>
<keyword evidence="7" id="KW-0378">Hydrolase</keyword>
<dbReference type="PROSITE" id="PS51462">
    <property type="entry name" value="NUDIX"/>
    <property type="match status" value="1"/>
</dbReference>
<dbReference type="InterPro" id="IPR047127">
    <property type="entry name" value="MutT-like"/>
</dbReference>
<dbReference type="KEGG" id="glj:GKIL_1678"/>
<feature type="binding site" evidence="13">
    <location>
        <position position="57"/>
    </location>
    <ligand>
        <name>Mg(2+)</name>
        <dbReference type="ChEBI" id="CHEBI:18420"/>
    </ligand>
</feature>
<dbReference type="PANTHER" id="PTHR47707:SF1">
    <property type="entry name" value="NUDIX HYDROLASE FAMILY PROTEIN"/>
    <property type="match status" value="1"/>
</dbReference>
<keyword evidence="9" id="KW-0234">DNA repair</keyword>
<dbReference type="STRING" id="1183438.GKIL_1678"/>
<dbReference type="CDD" id="cd03425">
    <property type="entry name" value="NUDIX_MutT_NudA_like"/>
    <property type="match status" value="1"/>
</dbReference>
<evidence type="ECO:0000256" key="6">
    <source>
        <dbReference type="ARBA" id="ARBA00022763"/>
    </source>
</evidence>
<dbReference type="InterPro" id="IPR015797">
    <property type="entry name" value="NUDIX_hydrolase-like_dom_sf"/>
</dbReference>